<dbReference type="Pfam" id="PF14577">
    <property type="entry name" value="SEO_C"/>
    <property type="match status" value="1"/>
</dbReference>
<comment type="caution">
    <text evidence="2">The sequence shown here is derived from an EMBL/GenBank/DDBJ whole genome shotgun (WGS) entry which is preliminary data.</text>
</comment>
<dbReference type="AlphaFoldDB" id="A0AAW1WLD1"/>
<reference evidence="2 3" key="1">
    <citation type="journal article" date="2023" name="G3 (Bethesda)">
        <title>A chromosome-length genome assembly and annotation of blackberry (Rubus argutus, cv. 'Hillquist').</title>
        <authorList>
            <person name="Bruna T."/>
            <person name="Aryal R."/>
            <person name="Dudchenko O."/>
            <person name="Sargent D.J."/>
            <person name="Mead D."/>
            <person name="Buti M."/>
            <person name="Cavallini A."/>
            <person name="Hytonen T."/>
            <person name="Andres J."/>
            <person name="Pham M."/>
            <person name="Weisz D."/>
            <person name="Mascagni F."/>
            <person name="Usai G."/>
            <person name="Natali L."/>
            <person name="Bassil N."/>
            <person name="Fernandez G.E."/>
            <person name="Lomsadze A."/>
            <person name="Armour M."/>
            <person name="Olukolu B."/>
            <person name="Poorten T."/>
            <person name="Britton C."/>
            <person name="Davik J."/>
            <person name="Ashrafi H."/>
            <person name="Aiden E.L."/>
            <person name="Borodovsky M."/>
            <person name="Worthington M."/>
        </authorList>
    </citation>
    <scope>NUCLEOTIDE SEQUENCE [LARGE SCALE GENOMIC DNA]</scope>
    <source>
        <strain evidence="2">PI 553951</strain>
    </source>
</reference>
<dbReference type="InterPro" id="IPR027944">
    <property type="entry name" value="SEO_C"/>
</dbReference>
<name>A0AAW1WLD1_RUBAR</name>
<dbReference type="EMBL" id="JBEDUW010000006">
    <property type="protein sequence ID" value="KAK9924122.1"/>
    <property type="molecule type" value="Genomic_DNA"/>
</dbReference>
<evidence type="ECO:0000259" key="1">
    <source>
        <dbReference type="Pfam" id="PF14577"/>
    </source>
</evidence>
<dbReference type="PANTHER" id="PTHR33232">
    <property type="entry name" value="PROTEIN SIEVE ELEMENT OCCLUSION B-LIKE"/>
    <property type="match status" value="1"/>
</dbReference>
<feature type="domain" description="Sieve element occlusion C-terminal" evidence="1">
    <location>
        <begin position="1"/>
        <end position="214"/>
    </location>
</feature>
<dbReference type="GO" id="GO:0010088">
    <property type="term" value="P:phloem development"/>
    <property type="evidence" value="ECO:0007669"/>
    <property type="project" value="InterPro"/>
</dbReference>
<accession>A0AAW1WLD1</accession>
<sequence>MSEGKYICLYGGEDIEWIRRFTRAAKDVALEAGIQLEFLYLGKSRQQEEVSRKFIRTIEKENISHSLDWNLSRFFWVRLESMWQSKGKFMSELSQVHVRDDNRKNDVIMQGIVSMLSFGSSDSGWALIEKASGDMSNANGDHMLRSFNEYKDWKLRHNERGFTPALNEYLAGLHKIASRHGTSLMLPATGFLPETVDCAECGRLMEKFVHFRCYSD</sequence>
<dbReference type="PANTHER" id="PTHR33232:SF20">
    <property type="entry name" value="PROTEIN SIEVE ELEMENT OCCLUSION B-LIKE"/>
    <property type="match status" value="1"/>
</dbReference>
<proteinExistence type="predicted"/>
<protein>
    <recommendedName>
        <fullName evidence="1">Sieve element occlusion C-terminal domain-containing protein</fullName>
    </recommendedName>
</protein>
<organism evidence="2 3">
    <name type="scientific">Rubus argutus</name>
    <name type="common">Southern blackberry</name>
    <dbReference type="NCBI Taxonomy" id="59490"/>
    <lineage>
        <taxon>Eukaryota</taxon>
        <taxon>Viridiplantae</taxon>
        <taxon>Streptophyta</taxon>
        <taxon>Embryophyta</taxon>
        <taxon>Tracheophyta</taxon>
        <taxon>Spermatophyta</taxon>
        <taxon>Magnoliopsida</taxon>
        <taxon>eudicotyledons</taxon>
        <taxon>Gunneridae</taxon>
        <taxon>Pentapetalae</taxon>
        <taxon>rosids</taxon>
        <taxon>fabids</taxon>
        <taxon>Rosales</taxon>
        <taxon>Rosaceae</taxon>
        <taxon>Rosoideae</taxon>
        <taxon>Rosoideae incertae sedis</taxon>
        <taxon>Rubus</taxon>
    </lineage>
</organism>
<evidence type="ECO:0000313" key="2">
    <source>
        <dbReference type="EMBL" id="KAK9924122.1"/>
    </source>
</evidence>
<dbReference type="InterPro" id="IPR039299">
    <property type="entry name" value="SEOA"/>
</dbReference>
<gene>
    <name evidence="2" type="ORF">M0R45_032509</name>
</gene>
<keyword evidence="3" id="KW-1185">Reference proteome</keyword>
<dbReference type="Proteomes" id="UP001457282">
    <property type="component" value="Unassembled WGS sequence"/>
</dbReference>
<evidence type="ECO:0000313" key="3">
    <source>
        <dbReference type="Proteomes" id="UP001457282"/>
    </source>
</evidence>